<dbReference type="InterPro" id="IPR002934">
    <property type="entry name" value="Polymerase_NTP_transf_dom"/>
</dbReference>
<dbReference type="RefSeq" id="WP_099905933.1">
    <property type="nucleotide sequence ID" value="NZ_BPQJ01000005.1"/>
</dbReference>
<keyword evidence="3" id="KW-1185">Reference proteome</keyword>
<evidence type="ECO:0000313" key="3">
    <source>
        <dbReference type="Proteomes" id="UP001055286"/>
    </source>
</evidence>
<reference evidence="2" key="2">
    <citation type="submission" date="2021-08" db="EMBL/GenBank/DDBJ databases">
        <authorList>
            <person name="Tani A."/>
            <person name="Ola A."/>
            <person name="Ogura Y."/>
            <person name="Katsura K."/>
            <person name="Hayashi T."/>
        </authorList>
    </citation>
    <scope>NUCLEOTIDE SEQUENCE</scope>
    <source>
        <strain evidence="2">JCM 32048</strain>
    </source>
</reference>
<dbReference type="AlphaFoldDB" id="A0AA37H854"/>
<dbReference type="SUPFAM" id="SSF81301">
    <property type="entry name" value="Nucleotidyltransferase"/>
    <property type="match status" value="1"/>
</dbReference>
<dbReference type="Proteomes" id="UP001055286">
    <property type="component" value="Unassembled WGS sequence"/>
</dbReference>
<dbReference type="Pfam" id="PF01909">
    <property type="entry name" value="NTP_transf_2"/>
    <property type="match status" value="1"/>
</dbReference>
<dbReference type="CDD" id="cd05403">
    <property type="entry name" value="NT_KNTase_like"/>
    <property type="match status" value="1"/>
</dbReference>
<evidence type="ECO:0000313" key="2">
    <source>
        <dbReference type="EMBL" id="GJD61182.1"/>
    </source>
</evidence>
<comment type="caution">
    <text evidence="2">The sequence shown here is derived from an EMBL/GenBank/DDBJ whole genome shotgun (WGS) entry which is preliminary data.</text>
</comment>
<gene>
    <name evidence="2" type="ORF">MPEAHAMD_1322</name>
</gene>
<proteinExistence type="predicted"/>
<evidence type="ECO:0000259" key="1">
    <source>
        <dbReference type="Pfam" id="PF01909"/>
    </source>
</evidence>
<accession>A0AA37H854</accession>
<reference evidence="2" key="1">
    <citation type="journal article" date="2016" name="Front. Microbiol.">
        <title>Genome Sequence of the Piezophilic, Mesophilic Sulfate-Reducing Bacterium Desulfovibrio indicus J2T.</title>
        <authorList>
            <person name="Cao J."/>
            <person name="Maignien L."/>
            <person name="Shao Z."/>
            <person name="Alain K."/>
            <person name="Jebbar M."/>
        </authorList>
    </citation>
    <scope>NUCLEOTIDE SEQUENCE</scope>
    <source>
        <strain evidence="2">JCM 32048</strain>
    </source>
</reference>
<name>A0AA37H854_9HYPH</name>
<protein>
    <recommendedName>
        <fullName evidence="1">Polymerase nucleotidyl transferase domain-containing protein</fullName>
    </recommendedName>
</protein>
<feature type="domain" description="Polymerase nucleotidyl transferase" evidence="1">
    <location>
        <begin position="32"/>
        <end position="76"/>
    </location>
</feature>
<organism evidence="2 3">
    <name type="scientific">Methylobacterium frigidaeris</name>
    <dbReference type="NCBI Taxonomy" id="2038277"/>
    <lineage>
        <taxon>Bacteria</taxon>
        <taxon>Pseudomonadati</taxon>
        <taxon>Pseudomonadota</taxon>
        <taxon>Alphaproteobacteria</taxon>
        <taxon>Hyphomicrobiales</taxon>
        <taxon>Methylobacteriaceae</taxon>
        <taxon>Methylobacterium</taxon>
    </lineage>
</organism>
<dbReference type="Gene3D" id="3.30.460.10">
    <property type="entry name" value="Beta Polymerase, domain 2"/>
    <property type="match status" value="1"/>
</dbReference>
<dbReference type="InterPro" id="IPR043519">
    <property type="entry name" value="NT_sf"/>
</dbReference>
<sequence length="106" mass="11715">MRTIEEVLRPPTDAETAAALVRFAADARRHDGPRLLDLTLFGSRARGDAGPESDADVVVILADGAWRIIDEARTLADLSYDRLIEDGLDIQSRPRPRDAPRRLSLP</sequence>
<dbReference type="EMBL" id="BPQJ01000005">
    <property type="protein sequence ID" value="GJD61182.1"/>
    <property type="molecule type" value="Genomic_DNA"/>
</dbReference>
<dbReference type="GO" id="GO:0016779">
    <property type="term" value="F:nucleotidyltransferase activity"/>
    <property type="evidence" value="ECO:0007669"/>
    <property type="project" value="InterPro"/>
</dbReference>